<gene>
    <name evidence="1" type="ORF">D9O29_08980</name>
</gene>
<protein>
    <submittedName>
        <fullName evidence="1">Uncharacterized protein</fullName>
    </submittedName>
</protein>
<evidence type="ECO:0000313" key="1">
    <source>
        <dbReference type="EMBL" id="TXL79035.1"/>
    </source>
</evidence>
<keyword evidence="2" id="KW-1185">Reference proteome</keyword>
<name>A0ABY3LGU6_9GAMM</name>
<accession>A0ABY3LGU6</accession>
<sequence length="206" mass="21713">MPLTLLEKRVLSVPAASGSGAVINLFNNDGVIRFVFVNSNGAQGSGQNTCEAMELSGGVWSLRCAGAARKVNVYIFGYQFQPVPAWGIQINDSQGRCILTNETKVLRDVQKLGDEGADSGSGFNANFTLSGEWAVAPAYTGNYTGTVSQGGQVYPVVAQYASSARFNGSTTQVTSGYIGNLNTGGGGTGTMTNYRNRLVAVNVQRY</sequence>
<comment type="caution">
    <text evidence="1">The sequence shown here is derived from an EMBL/GenBank/DDBJ whole genome shotgun (WGS) entry which is preliminary data.</text>
</comment>
<dbReference type="Proteomes" id="UP000426772">
    <property type="component" value="Unassembled WGS sequence"/>
</dbReference>
<evidence type="ECO:0000313" key="2">
    <source>
        <dbReference type="Proteomes" id="UP000426772"/>
    </source>
</evidence>
<reference evidence="1 2" key="1">
    <citation type="submission" date="2018-10" db="EMBL/GenBank/DDBJ databases">
        <title>Draft genome sequence of Pantoea vagans isolated from corpses of the sugarcane aphid Melanaphis sacchari Zehntner.</title>
        <authorList>
            <person name="Toledo E."/>
            <person name="Pena G."/>
            <person name="Lozano L."/>
        </authorList>
    </citation>
    <scope>NUCLEOTIDE SEQUENCE [LARGE SCALE GENOMIC DNA]</scope>
    <source>
        <strain evidence="1 2">ET-90</strain>
    </source>
</reference>
<proteinExistence type="predicted"/>
<dbReference type="EMBL" id="RCNL01000003">
    <property type="protein sequence ID" value="TXL79035.1"/>
    <property type="molecule type" value="Genomic_DNA"/>
</dbReference>
<organism evidence="1 2">
    <name type="scientific">Pantoea vagans</name>
    <dbReference type="NCBI Taxonomy" id="470934"/>
    <lineage>
        <taxon>Bacteria</taxon>
        <taxon>Pseudomonadati</taxon>
        <taxon>Pseudomonadota</taxon>
        <taxon>Gammaproteobacteria</taxon>
        <taxon>Enterobacterales</taxon>
        <taxon>Erwiniaceae</taxon>
        <taxon>Pantoea</taxon>
    </lineage>
</organism>